<evidence type="ECO:0000313" key="10">
    <source>
        <dbReference type="Proteomes" id="UP000683360"/>
    </source>
</evidence>
<dbReference type="SMART" id="SM00004">
    <property type="entry name" value="NL"/>
    <property type="match status" value="3"/>
</dbReference>
<evidence type="ECO:0000313" key="9">
    <source>
        <dbReference type="EMBL" id="CAG2234255.1"/>
    </source>
</evidence>
<dbReference type="GO" id="GO:0007166">
    <property type="term" value="P:cell surface receptor signaling pathway"/>
    <property type="evidence" value="ECO:0007669"/>
    <property type="project" value="TreeGrafter"/>
</dbReference>
<keyword evidence="2" id="KW-0677">Repeat</keyword>
<dbReference type="EMBL" id="CAJPWZ010002228">
    <property type="protein sequence ID" value="CAG2234255.1"/>
    <property type="molecule type" value="Genomic_DNA"/>
</dbReference>
<evidence type="ECO:0000256" key="7">
    <source>
        <dbReference type="SAM" id="MobiDB-lite"/>
    </source>
</evidence>
<dbReference type="InterPro" id="IPR000800">
    <property type="entry name" value="Notch_dom"/>
</dbReference>
<dbReference type="InterPro" id="IPR024079">
    <property type="entry name" value="MetalloPept_cat_dom_sf"/>
</dbReference>
<dbReference type="InterPro" id="IPR013783">
    <property type="entry name" value="Ig-like_fold"/>
</dbReference>
<keyword evidence="4" id="KW-0325">Glycoprotein</keyword>
<dbReference type="InterPro" id="IPR035976">
    <property type="entry name" value="Sushi/SCR/CCP_sf"/>
</dbReference>
<dbReference type="SUPFAM" id="SSF49899">
    <property type="entry name" value="Concanavalin A-like lectins/glucanases"/>
    <property type="match status" value="1"/>
</dbReference>
<sequence length="2518" mass="285978">MLNLDIVGVCETHLKYDDVLHVNSYNWIGQNRKHLHKKAKTGSGGVGLFVKKSYYEMFDIGVLDTSFEGEMNDKLTCKTVCIGGSSLTNKKHRIKKPWWNDDLNKLWVDMCKAEKTWNKFNNSSRASELKSVYVQKRKYFDREVQKCKRKYWFSMQQDLLLESKRNQQQFWKKIGKIGVAENRKSVIPMEVIDQDGNVNSNLTAVLDKWKSEYSNLLNQKISTKVSETQNHAYTKNTFNDFLLTEPISFAETASVIDKAKKGKSADYVDSTSVVNTVMSKMFSKYVEQWQGNLQSEKALSDTLPNLLQSLPSIDARLGGIENRFSRMENEIVQMRNDVNRLENRVKGTECNNSELNERLNYIEMERDHIKQENYDLRERVVEMQARSMRENLLFGGIAEDTCEKEDRDNIQTEKVLQNFIKEKLNIPDNIKFHVVHRLRPRQDGKPRTIVAKFERRKDRDRVLKAARDNLKDTQYSIYEQFPNEIMERRNILWPIFKREQRAGRRVRFKEDKLYVDGRRIFPQDVTNQNNRQNYSAPNKQMDRNDQQDPPFLLKHFGPPTGVNQQPIELIKSYDICVFCESKTDDLDILNVPKGYEYFSKNRKKFDRKSGGIVVVFKNLLKSHLSFLSSDSEYVLWLKFNLRHEPNFLLGCVYIPPENSRYSSVEAFDEVENELIFFQEENIHTILIGDFNARCGTGRDFIFPNDDLAQILNFDGADVIDNYFHSFQKLILCDIPLDRANEDKGRCNTFGSKLLSFCKNNNMFICNGRVGSDKGVGRVTSSQTSLIDYCIVSPDLFPLLSEFEVIDFDPLYSDVHCRLHVIFSTGVTTDLHNNDSTPNTVNIPVRWNNEMKDQFVNMVEDKLSTEDLFNKLVTLNVESDTFQSDIDNFVDFFNSIFIDSAHNCFGDKVVRYNQPNRQNKVFQPWFDKNCHQKRSEFHKSKRKHYLSKTDESRADLKYRAKAYKIAMGKAFNDFQFKAEKDLRSASEGEPRELWNILNNLNKSTSKRDEIDLDNFNDFIINSSVLLKKDERHLTVGGASKCIHIMIQEAVVKEIENLRKKSNTVCTKPKRKGDKIHHLIRHPRDTTSVYDKLGTQSAVYFSGKEILKLKAFYSKIPSGSFTLSLLLNPEGGQHDPVTILELVDICNGKQTHNWLKIGIASNPEILNSGQKYFVTLKTERSKHASTVYTDTNYKPEEWTAIVVTYDKHVLKLYRDGALVAVDRHQHGAIFQKVSQNCKTILIGGDEHSKTFYRGSLKDLFIWNYAKNHSELEHSNGKDDRLFVSDSFTDAKKWRSLFKTPPHIIQRVTLSTSSQIVIKAPPCGETVCDDPVLLKSYRENSNLRHFKEINYKVYNLMNDDGSQPQITRKQLQKQHLALIDAFSPHNITFKQDVKNIKSTFLRQATVLYTCDSISIGDNVCDDDCFHAKTGYDGGDCDDLLPAVAECDLISIADGNCDPECNKFIWEWDGGDCCTPGSDFCFNPESQHRGYLSKDEFQDMVGEDSSSQLNIYLASTINTDVAGLSTYPWDKHVYGINETHASLELGDLCSDTEPTPDNKQCHDPDGSIKSTCGLESFKNTPFNNYMSYADDSCINSFTSDQSARMHCYLDLVYKPWRTEKKPTPVPLPPKIARSTNVSITISWISPLGSNQAFPKTICDVCKPDGSAAQYAHNATASHPESFLYLSQPMQAAGPPDSETCTASDKVWMMPDSYTCQRMECYIDLEFNFKFIPDKLSIWVPYTGSVDDFILTGMGDPIKFIEITTDDLTVIPLDSFPASCDNALSIRLNVRRPVIKVRIYVQHPYTAIDAAELSTSTPASECALCRQQKYRVIRYPEITGNQLIQTSKTEFTDRDIQHNTTYTYSILVVTGNHESVPSPSVDFIVGQSFCGDGHVNTGEKCDDGNTIDGDGCDIDCKEEEFFKCAGEPSHCFIHDGDGICEDFERPYSVTDCGYYFPPGFEDQWAKTAVANPEFQDDTCPESLIIGIPSRNQKCVSNTVPDEYWSPCNNYGKEDNYWIEIYFGKPKVATEIIIHFGSDGLDDLNRKQLMRIELITNDNITKTLTPALHSISCKHNPIHVPIIHDLTQQFFLTKGVRIKFSSPRISIAGARLRSSKFLDPVTIASCDSMELYDPSVGRCFNRSCNRPVCGTPRVKHGVPMCNGKREGSVCTVKCNQGYVLEGRVNELICVNGTWQSYTSLSCVPVNCGEPYIPYASISCPDGFQYGDKCNFNCKAPSRLQGLGKVCQVVVNVRKNLVVRLAGKSNFRKIYKLECDEDGMWKGESCAPITCPSPDIVFKGLYSCTDLFNVGSTCTMICPDNLVKQAINCGMDGTWDNSFSICKSSLTGSCPAVVESTKVRFNCHGNKVGDQCGVDCFLPEAVAIVNGPSNKVRGRLASITDSNKDKGPVRQITCSVLLEWTPDPDTITCKAECSKSNIADGLCQADYNTEECSWDGGDCCKSTVFDGFVLSIPSTCGKPCSCLDPNAAENRTYKHNIKASKKKSRSRLITLSRYALKHSFPRKSR</sequence>
<dbReference type="Pfam" id="PF13385">
    <property type="entry name" value="Laminin_G_3"/>
    <property type="match status" value="1"/>
</dbReference>
<dbReference type="PANTHER" id="PTHR46130:SF3">
    <property type="entry name" value="CHROMOSOME UNDETERMINED SCAFFOLD_33, WHOLE GENOME SHOTGUN SEQUENCE"/>
    <property type="match status" value="1"/>
</dbReference>
<dbReference type="PANTHER" id="PTHR46130">
    <property type="entry name" value="LAMGL DOMAIN-CONTAINING PROTEIN"/>
    <property type="match status" value="1"/>
</dbReference>
<keyword evidence="9" id="KW-0378">Hydrolase</keyword>
<dbReference type="InterPro" id="IPR036691">
    <property type="entry name" value="Endo/exonu/phosph_ase_sf"/>
</dbReference>
<dbReference type="Gene3D" id="2.60.120.200">
    <property type="match status" value="1"/>
</dbReference>
<comment type="caution">
    <text evidence="5">Lacks conserved residue(s) required for the propagation of feature annotation.</text>
</comment>
<dbReference type="SUPFAM" id="SSF56219">
    <property type="entry name" value="DNase I-like"/>
    <property type="match status" value="1"/>
</dbReference>
<dbReference type="Pfam" id="PF00084">
    <property type="entry name" value="Sushi"/>
    <property type="match status" value="2"/>
</dbReference>
<dbReference type="GO" id="GO:0006508">
    <property type="term" value="P:proteolysis"/>
    <property type="evidence" value="ECO:0007669"/>
    <property type="project" value="TreeGrafter"/>
</dbReference>
<keyword evidence="3" id="KW-1015">Disulfide bond</keyword>
<dbReference type="GO" id="GO:0004222">
    <property type="term" value="F:metalloendopeptidase activity"/>
    <property type="evidence" value="ECO:0007669"/>
    <property type="project" value="TreeGrafter"/>
</dbReference>
<dbReference type="InterPro" id="IPR000436">
    <property type="entry name" value="Sushi_SCR_CCP_dom"/>
</dbReference>
<proteinExistence type="predicted"/>
<accession>A0A8S3TWQ1</accession>
<dbReference type="Gene3D" id="3.60.10.10">
    <property type="entry name" value="Endonuclease/exonuclease/phosphatase"/>
    <property type="match status" value="1"/>
</dbReference>
<dbReference type="SMART" id="SM00032">
    <property type="entry name" value="CCP"/>
    <property type="match status" value="3"/>
</dbReference>
<reference evidence="9" key="1">
    <citation type="submission" date="2021-03" db="EMBL/GenBank/DDBJ databases">
        <authorList>
            <person name="Bekaert M."/>
        </authorList>
    </citation>
    <scope>NUCLEOTIDE SEQUENCE</scope>
</reference>
<dbReference type="Gene3D" id="3.30.70.1820">
    <property type="entry name" value="L1 transposable element, RRM domain"/>
    <property type="match status" value="1"/>
</dbReference>
<dbReference type="EC" id="3.4.24.79" evidence="9"/>
<dbReference type="Pfam" id="PF25900">
    <property type="entry name" value="PAPPA"/>
    <property type="match status" value="1"/>
</dbReference>
<feature type="region of interest" description="Disordered" evidence="7">
    <location>
        <begin position="525"/>
        <end position="548"/>
    </location>
</feature>
<feature type="coiled-coil region" evidence="6">
    <location>
        <begin position="317"/>
        <end position="372"/>
    </location>
</feature>
<dbReference type="OrthoDB" id="536211at2759"/>
<keyword evidence="6" id="KW-0175">Coiled coil</keyword>
<protein>
    <submittedName>
        <fullName evidence="9">PAPPA</fullName>
        <ecNumber evidence="9">3.4.24.79</ecNumber>
    </submittedName>
</protein>
<dbReference type="Proteomes" id="UP000683360">
    <property type="component" value="Unassembled WGS sequence"/>
</dbReference>
<evidence type="ECO:0000256" key="5">
    <source>
        <dbReference type="PROSITE-ProRule" id="PRU00302"/>
    </source>
</evidence>
<dbReference type="InterPro" id="IPR043543">
    <property type="entry name" value="PAPPA/PAPPA2"/>
</dbReference>
<dbReference type="CDD" id="cd00033">
    <property type="entry name" value="CCP"/>
    <property type="match status" value="2"/>
</dbReference>
<keyword evidence="5" id="KW-0768">Sushi</keyword>
<dbReference type="Gene3D" id="3.40.390.10">
    <property type="entry name" value="Collagenase (Catalytic Domain)"/>
    <property type="match status" value="1"/>
</dbReference>
<evidence type="ECO:0000256" key="4">
    <source>
        <dbReference type="ARBA" id="ARBA00023180"/>
    </source>
</evidence>
<dbReference type="PROSITE" id="PS50923">
    <property type="entry name" value="SUSHI"/>
    <property type="match status" value="2"/>
</dbReference>
<dbReference type="SUPFAM" id="SSF57535">
    <property type="entry name" value="Complement control module/SCR domain"/>
    <property type="match status" value="2"/>
</dbReference>
<dbReference type="Gene3D" id="2.10.70.10">
    <property type="entry name" value="Complement Module, domain 1"/>
    <property type="match status" value="1"/>
</dbReference>
<dbReference type="InterPro" id="IPR011936">
    <property type="entry name" value="Myxo_disulph_rpt"/>
</dbReference>
<feature type="domain" description="Sushi" evidence="8">
    <location>
        <begin position="2282"/>
        <end position="2337"/>
    </location>
</feature>
<feature type="compositionally biased region" description="Polar residues" evidence="7">
    <location>
        <begin position="525"/>
        <end position="538"/>
    </location>
</feature>
<name>A0A8S3TWQ1_MYTED</name>
<gene>
    <name evidence="9" type="ORF">MEDL_46884</name>
</gene>
<dbReference type="Gene3D" id="3.30.300.320">
    <property type="match status" value="1"/>
</dbReference>
<keyword evidence="1" id="KW-0732">Signal</keyword>
<dbReference type="GO" id="GO:0005615">
    <property type="term" value="C:extracellular space"/>
    <property type="evidence" value="ECO:0007669"/>
    <property type="project" value="TreeGrafter"/>
</dbReference>
<evidence type="ECO:0000256" key="3">
    <source>
        <dbReference type="ARBA" id="ARBA00023157"/>
    </source>
</evidence>
<dbReference type="InterPro" id="IPR058897">
    <property type="entry name" value="PAPPA_SD_C"/>
</dbReference>
<evidence type="ECO:0000259" key="8">
    <source>
        <dbReference type="PROSITE" id="PS50923"/>
    </source>
</evidence>
<dbReference type="Gene3D" id="4.10.470.20">
    <property type="match status" value="1"/>
</dbReference>
<dbReference type="NCBIfam" id="TIGR02232">
    <property type="entry name" value="myxo_disulf_rpt"/>
    <property type="match status" value="1"/>
</dbReference>
<keyword evidence="10" id="KW-1185">Reference proteome</keyword>
<dbReference type="Gene3D" id="2.60.40.10">
    <property type="entry name" value="Immunoglobulins"/>
    <property type="match status" value="1"/>
</dbReference>
<organism evidence="9 10">
    <name type="scientific">Mytilus edulis</name>
    <name type="common">Blue mussel</name>
    <dbReference type="NCBI Taxonomy" id="6550"/>
    <lineage>
        <taxon>Eukaryota</taxon>
        <taxon>Metazoa</taxon>
        <taxon>Spiralia</taxon>
        <taxon>Lophotrochozoa</taxon>
        <taxon>Mollusca</taxon>
        <taxon>Bivalvia</taxon>
        <taxon>Autobranchia</taxon>
        <taxon>Pteriomorphia</taxon>
        <taxon>Mytilida</taxon>
        <taxon>Mytiloidea</taxon>
        <taxon>Mytilidae</taxon>
        <taxon>Mytilinae</taxon>
        <taxon>Mytilus</taxon>
    </lineage>
</organism>
<dbReference type="InterPro" id="IPR013320">
    <property type="entry name" value="ConA-like_dom_sf"/>
</dbReference>
<evidence type="ECO:0000256" key="2">
    <source>
        <dbReference type="ARBA" id="ARBA00022737"/>
    </source>
</evidence>
<evidence type="ECO:0000256" key="1">
    <source>
        <dbReference type="ARBA" id="ARBA00022729"/>
    </source>
</evidence>
<comment type="caution">
    <text evidence="9">The sequence shown here is derived from an EMBL/GenBank/DDBJ whole genome shotgun (WGS) entry which is preliminary data.</text>
</comment>
<evidence type="ECO:0000256" key="6">
    <source>
        <dbReference type="SAM" id="Coils"/>
    </source>
</evidence>
<feature type="domain" description="Sushi" evidence="8">
    <location>
        <begin position="2136"/>
        <end position="2198"/>
    </location>
</feature>